<organism evidence="1 2">
    <name type="scientific">Malus baccata</name>
    <name type="common">Siberian crab apple</name>
    <name type="synonym">Pyrus baccata</name>
    <dbReference type="NCBI Taxonomy" id="106549"/>
    <lineage>
        <taxon>Eukaryota</taxon>
        <taxon>Viridiplantae</taxon>
        <taxon>Streptophyta</taxon>
        <taxon>Embryophyta</taxon>
        <taxon>Tracheophyta</taxon>
        <taxon>Spermatophyta</taxon>
        <taxon>Magnoliopsida</taxon>
        <taxon>eudicotyledons</taxon>
        <taxon>Gunneridae</taxon>
        <taxon>Pentapetalae</taxon>
        <taxon>rosids</taxon>
        <taxon>fabids</taxon>
        <taxon>Rosales</taxon>
        <taxon>Rosaceae</taxon>
        <taxon>Amygdaloideae</taxon>
        <taxon>Maleae</taxon>
        <taxon>Malus</taxon>
    </lineage>
</organism>
<sequence>MAMVYGVRGSGPPQVGEDGGDASGGVGVVVKASNLIVLTFFFQISPSWQQCDLPFSSEVHRPDDV</sequence>
<dbReference type="EMBL" id="VIEB01000351">
    <property type="protein sequence ID" value="TQD94013.1"/>
    <property type="molecule type" value="Genomic_DNA"/>
</dbReference>
<name>A0A540M5I1_MALBA</name>
<reference evidence="1 2" key="1">
    <citation type="journal article" date="2019" name="G3 (Bethesda)">
        <title>Sequencing of a Wild Apple (Malus baccata) Genome Unravels the Differences Between Cultivated and Wild Apple Species Regarding Disease Resistance and Cold Tolerance.</title>
        <authorList>
            <person name="Chen X."/>
        </authorList>
    </citation>
    <scope>NUCLEOTIDE SEQUENCE [LARGE SCALE GENOMIC DNA]</scope>
    <source>
        <strain evidence="2">cv. Shandingzi</strain>
        <tissue evidence="1">Leaves</tissue>
    </source>
</reference>
<keyword evidence="2" id="KW-1185">Reference proteome</keyword>
<dbReference type="Proteomes" id="UP000315295">
    <property type="component" value="Unassembled WGS sequence"/>
</dbReference>
<gene>
    <name evidence="1" type="ORF">C1H46_020346</name>
</gene>
<evidence type="ECO:0000313" key="1">
    <source>
        <dbReference type="EMBL" id="TQD94013.1"/>
    </source>
</evidence>
<evidence type="ECO:0000313" key="2">
    <source>
        <dbReference type="Proteomes" id="UP000315295"/>
    </source>
</evidence>
<accession>A0A540M5I1</accession>
<comment type="caution">
    <text evidence="1">The sequence shown here is derived from an EMBL/GenBank/DDBJ whole genome shotgun (WGS) entry which is preliminary data.</text>
</comment>
<protein>
    <submittedName>
        <fullName evidence="1">Uncharacterized protein</fullName>
    </submittedName>
</protein>
<proteinExistence type="predicted"/>
<dbReference type="AlphaFoldDB" id="A0A540M5I1"/>